<evidence type="ECO:0000313" key="4">
    <source>
        <dbReference type="Proteomes" id="UP000265801"/>
    </source>
</evidence>
<proteinExistence type="predicted"/>
<comment type="caution">
    <text evidence="3">The sequence shown here is derived from an EMBL/GenBank/DDBJ whole genome shotgun (WGS) entry which is preliminary data.</text>
</comment>
<dbReference type="GO" id="GO:0016811">
    <property type="term" value="F:hydrolase activity, acting on carbon-nitrogen (but not peptide) bonds, in linear amides"/>
    <property type="evidence" value="ECO:0007669"/>
    <property type="project" value="UniProtKB-ARBA"/>
</dbReference>
<keyword evidence="4" id="KW-1185">Reference proteome</keyword>
<dbReference type="InterPro" id="IPR003010">
    <property type="entry name" value="C-N_Hydrolase"/>
</dbReference>
<dbReference type="PANTHER" id="PTHR43674">
    <property type="entry name" value="NITRILASE C965.09-RELATED"/>
    <property type="match status" value="1"/>
</dbReference>
<dbReference type="EMBL" id="QXIR01000001">
    <property type="protein sequence ID" value="RIW38806.1"/>
    <property type="molecule type" value="Genomic_DNA"/>
</dbReference>
<gene>
    <name evidence="3" type="ORF">D3H55_00135</name>
</gene>
<dbReference type="CDD" id="cd07197">
    <property type="entry name" value="nitrilase"/>
    <property type="match status" value="1"/>
</dbReference>
<sequence>MKKKLLVFIILLFSVVSVGGYYWNQENSRVEAKEDKKTEKIEEPFKVASVQFNPILNERDKNVEELLKIVEEAFQNGARLVVAPEMATTGYYYADRAGIEPFVDSIPGKTTKAFEKLTKKYDSYIAFGMAEVDEETDIYYNSAALVGPDGYIGKYRKTQMWETEMHWAAWGDLGVPVFDTELGKIAINVCMDSAYYETARLAGIQGAEILAFPTNSSAQAISALPARAQQNGMYVVSANRSNTENGFHMIGGSAIWSPEGEKLAEAAVVMTPEEDINEPTITYASIDPKKYDNENKEALESRRPELYKELLQQAAPWDYTKNTTSHKVTAAALQYEPLIGNKESNKEKIKDLIKGAKRKNPDLNMVVLPELSLTGPVDGLKKKAIKALAETADGESEEFIADLSRQFDISIVFGFIEQDGKALYNSAMLVSEDGSTAGHYQKTHLSEEDKKWASAGDELPVFETESLGKIGILIGEDAEYPEASGVMAVKRADIIAIPSAWNGQFGGKMEINKVVSANEYPEGAMVTWDAVAIGAQAYTIVSNFIGTEQNFLGGSSLYTLDPLYALDQPVVASDDTEQALVVEFETIQPEAWFNQELLILSRKPAYFKPLILE</sequence>
<dbReference type="Proteomes" id="UP000265801">
    <property type="component" value="Unassembled WGS sequence"/>
</dbReference>
<accession>A0A3A1RAV1</accession>
<name>A0A3A1RAV1_9BACI</name>
<reference evidence="3 4" key="1">
    <citation type="submission" date="2018-09" db="EMBL/GenBank/DDBJ databases">
        <title>Bacillus saliacetes sp. nov., isolated from Thai shrimp paste (Ka-pi).</title>
        <authorList>
            <person name="Daroonpunt R."/>
            <person name="Tanasupawat S."/>
            <person name="Yiamsombut S."/>
        </authorList>
    </citation>
    <scope>NUCLEOTIDE SEQUENCE [LARGE SCALE GENOMIC DNA]</scope>
    <source>
        <strain evidence="3 4">SKP7-4</strain>
    </source>
</reference>
<dbReference type="OrthoDB" id="9811121at2"/>
<evidence type="ECO:0000256" key="1">
    <source>
        <dbReference type="ARBA" id="ARBA00022801"/>
    </source>
</evidence>
<keyword evidence="1" id="KW-0378">Hydrolase</keyword>
<organism evidence="3 4">
    <name type="scientific">Bacillus salacetis</name>
    <dbReference type="NCBI Taxonomy" id="2315464"/>
    <lineage>
        <taxon>Bacteria</taxon>
        <taxon>Bacillati</taxon>
        <taxon>Bacillota</taxon>
        <taxon>Bacilli</taxon>
        <taxon>Bacillales</taxon>
        <taxon>Bacillaceae</taxon>
        <taxon>Bacillus</taxon>
    </lineage>
</organism>
<evidence type="ECO:0000259" key="2">
    <source>
        <dbReference type="PROSITE" id="PS50263"/>
    </source>
</evidence>
<dbReference type="RefSeq" id="WP_119544787.1">
    <property type="nucleotide sequence ID" value="NZ_QXIR01000001.1"/>
</dbReference>
<protein>
    <submittedName>
        <fullName evidence="3">Nitrilase</fullName>
    </submittedName>
</protein>
<dbReference type="SUPFAM" id="SSF56317">
    <property type="entry name" value="Carbon-nitrogen hydrolase"/>
    <property type="match status" value="2"/>
</dbReference>
<feature type="domain" description="CN hydrolase" evidence="2">
    <location>
        <begin position="45"/>
        <end position="288"/>
    </location>
</feature>
<feature type="domain" description="CN hydrolase" evidence="2">
    <location>
        <begin position="328"/>
        <end position="589"/>
    </location>
</feature>
<dbReference type="AlphaFoldDB" id="A0A3A1RAV1"/>
<dbReference type="PANTHER" id="PTHR43674:SF2">
    <property type="entry name" value="BETA-UREIDOPROPIONASE"/>
    <property type="match status" value="1"/>
</dbReference>
<dbReference type="InterPro" id="IPR050345">
    <property type="entry name" value="Aliph_Amidase/BUP"/>
</dbReference>
<dbReference type="Gene3D" id="3.60.110.10">
    <property type="entry name" value="Carbon-nitrogen hydrolase"/>
    <property type="match status" value="2"/>
</dbReference>
<dbReference type="PROSITE" id="PS50263">
    <property type="entry name" value="CN_HYDROLASE"/>
    <property type="match status" value="2"/>
</dbReference>
<dbReference type="InterPro" id="IPR036526">
    <property type="entry name" value="C-N_Hydrolase_sf"/>
</dbReference>
<dbReference type="Pfam" id="PF00795">
    <property type="entry name" value="CN_hydrolase"/>
    <property type="match status" value="2"/>
</dbReference>
<evidence type="ECO:0000313" key="3">
    <source>
        <dbReference type="EMBL" id="RIW38806.1"/>
    </source>
</evidence>